<dbReference type="AlphaFoldDB" id="A0A346PRS3"/>
<keyword evidence="6" id="KW-0732">Signal</keyword>
<dbReference type="Pfam" id="PF00384">
    <property type="entry name" value="Molybdopterin"/>
    <property type="match status" value="1"/>
</dbReference>
<dbReference type="GO" id="GO:0009055">
    <property type="term" value="F:electron transfer activity"/>
    <property type="evidence" value="ECO:0007669"/>
    <property type="project" value="TreeGrafter"/>
</dbReference>
<evidence type="ECO:0000256" key="5">
    <source>
        <dbReference type="ARBA" id="ARBA00022723"/>
    </source>
</evidence>
<dbReference type="InterPro" id="IPR006657">
    <property type="entry name" value="MoPterin_dinucl-bd_dom"/>
</dbReference>
<dbReference type="PROSITE" id="PS00551">
    <property type="entry name" value="MOLYBDOPTERIN_PROK_1"/>
    <property type="match status" value="1"/>
</dbReference>
<dbReference type="Gene3D" id="2.40.40.20">
    <property type="match status" value="1"/>
</dbReference>
<dbReference type="SUPFAM" id="SSF50692">
    <property type="entry name" value="ADC-like"/>
    <property type="match status" value="1"/>
</dbReference>
<dbReference type="GO" id="GO:0030151">
    <property type="term" value="F:molybdenum ion binding"/>
    <property type="evidence" value="ECO:0007669"/>
    <property type="project" value="TreeGrafter"/>
</dbReference>
<dbReference type="SUPFAM" id="SSF53706">
    <property type="entry name" value="Formate dehydrogenase/DMSO reductase, domains 1-3"/>
    <property type="match status" value="1"/>
</dbReference>
<dbReference type="GO" id="GO:0008863">
    <property type="term" value="F:formate dehydrogenase (NAD+) activity"/>
    <property type="evidence" value="ECO:0007669"/>
    <property type="project" value="UniProtKB-EC"/>
</dbReference>
<keyword evidence="8" id="KW-0408">Iron</keyword>
<sequence length="976" mass="108722">MTDGSQSLDVDRRNFVKAGGIAALGTGIGGRSLVQPSQSAGDDSEGERESVKTICSHCAVGCGLKMVVENDALVGQEAWTDHPINQGGLCSKGASLTQTVNSERRLKEPMKKEDGEWVRLDWDEAMAEVADELTRVREEYGPDSTMWMGSAKIATEEAYLFRKLAAFYGTNNVDHQARICHSTTVAGLAATWGFGAMTQSVNDVANADANLIIGHNPAEAHPVMMRYVQEAKRNGGTVIVAEPRFSKTAAHADIFARFRPGTDIAFINGLLYHIVYTLEAHDEDFLESRVYDWERVKETIADYDLETVEDITWVPVETLEEVAEALVDADVSSVEWSMGSTQHTVGTQNIRSYAILNLALGHTGQPGGGNNPVRGHDNVQGATDMCILSHNLPGYYGLGQGAWEHWTNVWDQSPQTSGSITYDEMRERFESQELMEKNGLTVSRWFEGALDDDERKGALYQPEQVKALVVWGHSLNSLSEMKRVKEALENVEIVIGVDPFPGVHGALPEREDGIILLPAATNHESEGSVTDTSRSVQWRYQAVTPRHNSRQDFELLTDLADRLGFGEHFDYDSVEDVLREINLGVRSIGLIGQTPERIKAHMENSHVFDPETRQAEVTDDHDLAGEFWGLPWPCWHDEHPGTPILYRDDVHPEEGGHDFRANWGPEAPDGESMLRAPYEPDWWDGEVEGVPQYPAYTTVLPDPETPAAKTIPIEYALSEDRSVYDAAVALAEDGYDVDPEEFEAFDNPQPDAPTGRGRARAAVWDQPDEVPVHREPVETPRPDLIDEYPNYEKQEDFYRLDLDNRGHQEAFRDLAEEFPLILTSGRQVEHHGGGYETRNTVGTANRSPMMYAEMHPRVANEHALETGDWVWVHAEPGSMLVQAMVTERVNEEEIFMPFHWAGIFEGESYADRYPEGTEPLVIGDSVNIGTSVGYDVVTNMQATKTGLCRLEPAADADVPELPEAQQSYQRQRGYTR</sequence>
<dbReference type="OrthoDB" id="23466at2157"/>
<dbReference type="Gene3D" id="3.40.50.740">
    <property type="match status" value="1"/>
</dbReference>
<evidence type="ECO:0000256" key="9">
    <source>
        <dbReference type="ARBA" id="ARBA00023014"/>
    </source>
</evidence>
<dbReference type="InterPro" id="IPR006963">
    <property type="entry name" value="Mopterin_OxRdtase_4Fe-4S_dom"/>
</dbReference>
<dbReference type="GO" id="GO:0009061">
    <property type="term" value="P:anaerobic respiration"/>
    <property type="evidence" value="ECO:0007669"/>
    <property type="project" value="TreeGrafter"/>
</dbReference>
<dbReference type="PROSITE" id="PS51318">
    <property type="entry name" value="TAT"/>
    <property type="match status" value="1"/>
</dbReference>
<evidence type="ECO:0000256" key="7">
    <source>
        <dbReference type="ARBA" id="ARBA00023002"/>
    </source>
</evidence>
<keyword evidence="4" id="KW-0004">4Fe-4S</keyword>
<dbReference type="InterPro" id="IPR006311">
    <property type="entry name" value="TAT_signal"/>
</dbReference>
<dbReference type="EMBL" id="CP027033">
    <property type="protein sequence ID" value="AXR82218.1"/>
    <property type="molecule type" value="Genomic_DNA"/>
</dbReference>
<evidence type="ECO:0000259" key="10">
    <source>
        <dbReference type="PROSITE" id="PS51669"/>
    </source>
</evidence>
<evidence type="ECO:0000256" key="1">
    <source>
        <dbReference type="ARBA" id="ARBA00001966"/>
    </source>
</evidence>
<comment type="subcellular location">
    <subcellularLocation>
        <location evidence="2">Cell envelope</location>
    </subcellularLocation>
</comment>
<organism evidence="11 12">
    <name type="scientific">Natrarchaeobaculum sulfurireducens</name>
    <dbReference type="NCBI Taxonomy" id="2044521"/>
    <lineage>
        <taxon>Archaea</taxon>
        <taxon>Methanobacteriati</taxon>
        <taxon>Methanobacteriota</taxon>
        <taxon>Stenosarchaea group</taxon>
        <taxon>Halobacteria</taxon>
        <taxon>Halobacteriales</taxon>
        <taxon>Natrialbaceae</taxon>
        <taxon>Natrarchaeobaculum</taxon>
    </lineage>
</organism>
<dbReference type="GO" id="GO:0043546">
    <property type="term" value="F:molybdopterin cofactor binding"/>
    <property type="evidence" value="ECO:0007669"/>
    <property type="project" value="InterPro"/>
</dbReference>
<dbReference type="InterPro" id="IPR009010">
    <property type="entry name" value="Asp_de-COase-like_dom_sf"/>
</dbReference>
<dbReference type="PANTHER" id="PTHR43598:SF1">
    <property type="entry name" value="FORMATE DEHYDROGENASE-O MAJOR SUBUNIT"/>
    <property type="match status" value="1"/>
</dbReference>
<dbReference type="InterPro" id="IPR006656">
    <property type="entry name" value="Mopterin_OxRdtase"/>
</dbReference>
<evidence type="ECO:0000256" key="4">
    <source>
        <dbReference type="ARBA" id="ARBA00022485"/>
    </source>
</evidence>
<dbReference type="FunFam" id="2.20.25.90:FF:000006">
    <property type="entry name" value="Formate dehydrogenase alpha subunit"/>
    <property type="match status" value="1"/>
</dbReference>
<dbReference type="InterPro" id="IPR027467">
    <property type="entry name" value="MopterinOxRdtase_cofactor_BS"/>
</dbReference>
<keyword evidence="9" id="KW-0411">Iron-sulfur</keyword>
<proteinExistence type="inferred from homology"/>
<dbReference type="GO" id="GO:0051539">
    <property type="term" value="F:4 iron, 4 sulfur cluster binding"/>
    <property type="evidence" value="ECO:0007669"/>
    <property type="project" value="UniProtKB-KW"/>
</dbReference>
<dbReference type="PANTHER" id="PTHR43598">
    <property type="entry name" value="TUNGSTEN-CONTAINING FORMYLMETHANOFURAN DEHYDROGENASE 2 SUBUNIT B"/>
    <property type="match status" value="1"/>
</dbReference>
<evidence type="ECO:0000256" key="6">
    <source>
        <dbReference type="ARBA" id="ARBA00022729"/>
    </source>
</evidence>
<dbReference type="Pfam" id="PF04879">
    <property type="entry name" value="Molybdop_Fe4S4"/>
    <property type="match status" value="1"/>
</dbReference>
<comment type="similarity">
    <text evidence="3">Belongs to the prokaryotic molybdopterin-containing oxidoreductase family.</text>
</comment>
<dbReference type="RefSeq" id="WP_117368856.1">
    <property type="nucleotide sequence ID" value="NZ_CP027033.1"/>
</dbReference>
<dbReference type="SMART" id="SM00926">
    <property type="entry name" value="Molybdop_Fe4S4"/>
    <property type="match status" value="1"/>
</dbReference>
<evidence type="ECO:0000256" key="3">
    <source>
        <dbReference type="ARBA" id="ARBA00010312"/>
    </source>
</evidence>
<dbReference type="Proteomes" id="UP000258613">
    <property type="component" value="Chromosome"/>
</dbReference>
<keyword evidence="7 11" id="KW-0560">Oxidoreductase</keyword>
<dbReference type="Gene3D" id="3.40.228.10">
    <property type="entry name" value="Dimethylsulfoxide Reductase, domain 2"/>
    <property type="match status" value="1"/>
</dbReference>
<keyword evidence="5" id="KW-0479">Metal-binding</keyword>
<dbReference type="GeneID" id="37642707"/>
<feature type="domain" description="4Fe-4S Mo/W bis-MGD-type" evidence="10">
    <location>
        <begin position="48"/>
        <end position="104"/>
    </location>
</feature>
<evidence type="ECO:0000313" key="11">
    <source>
        <dbReference type="EMBL" id="AXR82218.1"/>
    </source>
</evidence>
<dbReference type="Gene3D" id="2.20.25.90">
    <property type="entry name" value="ADC-like domains"/>
    <property type="match status" value="1"/>
</dbReference>
<evidence type="ECO:0000256" key="8">
    <source>
        <dbReference type="ARBA" id="ARBA00023004"/>
    </source>
</evidence>
<reference evidence="12" key="1">
    <citation type="submission" date="2018-02" db="EMBL/GenBank/DDBJ databases">
        <title>Phenotypic and genomic properties of facultatively anaerobic sulfur-reducing natronoarchaea from hypersaline soda lakes.</title>
        <authorList>
            <person name="Sorokin D.Y."/>
            <person name="Kublanov I.V."/>
            <person name="Roman P."/>
            <person name="Sinninghe Damste J.S."/>
            <person name="Golyshin P.N."/>
            <person name="Rojo D."/>
            <person name="Ciordia S."/>
            <person name="Mena M.D.C."/>
            <person name="Ferrer M."/>
            <person name="Messina E."/>
            <person name="Smedile F."/>
            <person name="La Spada G."/>
            <person name="La Cono V."/>
            <person name="Yakimov M.M."/>
        </authorList>
    </citation>
    <scope>NUCLEOTIDE SEQUENCE [LARGE SCALE GENOMIC DNA]</scope>
    <source>
        <strain evidence="12">AArc-Mg</strain>
    </source>
</reference>
<dbReference type="Pfam" id="PF01568">
    <property type="entry name" value="Molydop_binding"/>
    <property type="match status" value="1"/>
</dbReference>
<dbReference type="PROSITE" id="PS51669">
    <property type="entry name" value="4FE4S_MOW_BIS_MGD"/>
    <property type="match status" value="1"/>
</dbReference>
<dbReference type="KEGG" id="nag:AArcMg_2221"/>
<dbReference type="PIRSF" id="PIRSF036643">
    <property type="entry name" value="FDH_alpha"/>
    <property type="match status" value="1"/>
</dbReference>
<accession>A0A346PRS3</accession>
<comment type="cofactor">
    <cofactor evidence="1">
        <name>[4Fe-4S] cluster</name>
        <dbReference type="ChEBI" id="CHEBI:49883"/>
    </cofactor>
</comment>
<evidence type="ECO:0000313" key="12">
    <source>
        <dbReference type="Proteomes" id="UP000258613"/>
    </source>
</evidence>
<protein>
    <submittedName>
        <fullName evidence="11">Formate dehydrogenase-O, major subunit</fullName>
        <ecNumber evidence="11">1.17.1.9</ecNumber>
    </submittedName>
</protein>
<evidence type="ECO:0000256" key="2">
    <source>
        <dbReference type="ARBA" id="ARBA00004196"/>
    </source>
</evidence>
<name>A0A346PRS3_9EURY</name>
<keyword evidence="12" id="KW-1185">Reference proteome</keyword>
<gene>
    <name evidence="11" type="ORF">AArcMg_2221</name>
</gene>
<dbReference type="EC" id="1.17.1.9" evidence="11"/>